<feature type="domain" description="G" evidence="1">
    <location>
        <begin position="403"/>
        <end position="455"/>
    </location>
</feature>
<dbReference type="SUPFAM" id="SSF52540">
    <property type="entry name" value="P-loop containing nucleoside triphosphate hydrolases"/>
    <property type="match status" value="1"/>
</dbReference>
<dbReference type="EMBL" id="JAZDUA010000338">
    <property type="protein sequence ID" value="KAK7794302.1"/>
    <property type="molecule type" value="Genomic_DNA"/>
</dbReference>
<dbReference type="GO" id="GO:0005525">
    <property type="term" value="F:GTP binding"/>
    <property type="evidence" value="ECO:0007669"/>
    <property type="project" value="InterPro"/>
</dbReference>
<protein>
    <recommendedName>
        <fullName evidence="1">G domain-containing protein</fullName>
    </recommendedName>
</protein>
<dbReference type="InterPro" id="IPR052807">
    <property type="entry name" value="Mito_transl_resp_regulator"/>
</dbReference>
<dbReference type="AlphaFoldDB" id="A0AAN9YYF4"/>
<gene>
    <name evidence="2" type="ORF">R5R35_007686</name>
</gene>
<evidence type="ECO:0000313" key="3">
    <source>
        <dbReference type="Proteomes" id="UP001378592"/>
    </source>
</evidence>
<keyword evidence="3" id="KW-1185">Reference proteome</keyword>
<name>A0AAN9YYF4_9ORTH</name>
<evidence type="ECO:0000259" key="1">
    <source>
        <dbReference type="Pfam" id="PF01926"/>
    </source>
</evidence>
<dbReference type="PANTHER" id="PTHR46406:SF1">
    <property type="entry name" value="NITRIC OXIDE-ASSOCIATED PROTEIN 1"/>
    <property type="match status" value="1"/>
</dbReference>
<sequence length="739" mass="83218">MPVISPYTYCVSKLFRKEAGIRIISNFLHSASPTLIARNGLERTVVRSRARTCFHYLLYSSQSIETLNVVENENIFQVPEVPQDIVTKVKYNCILSEKTMKMGWFQRKRFLALEARKERERRKNAPDIPFSLKYLDENIDVKTKPNQKNSEGDSVVLPFHQETSAAFKSNDSDEFYSDRPIDIQLEFSKGITKTKDWLNDYEFYRNTNQSVNMAPWQLNYGTPDRSIPISSVPCGGCGAYLQCQDTGIPGYLPSEFIKHCTKAELRAIKCQRCHFLQQYNMALNLNVSPDDYPRLLSHLKNERALAVLLVDLVDFPCSLWPGILEIVGTKRPVIVVGNKVDLLPSDSSQFLSYAKEWLWKAVQKTELASANVKDVMLVSAQTGFGVEELITKMHMIWGYEGDVYLLGCTNVGKSTLFNALLQSDYCKVQAVDIMQRATTSPWPGTTLNLLKFPILRADGWRLYQRVDRLQALQRKQQAERELLRQQLKKKHNPRAATLIGHIGCTFEDMTNISSGKDPFSLRITESGHVKLPGLDPNHKDFVKGKWCYDTPGTIHPDQIIDILTAQELIHLQASEMILPRTFSLLSGDSILIAGLGRLDFEGGAEKAKFTVFAASTLPVTVCRTADVDLVYESLAASNLLVVPSFKPERLSQWPGLTSYPQPFEVTGIGRESAADVVLSSAGWIAVTPEEGFTCVLRAWTPFARGIHFRQPALLRFSVCLRGRKVGKTPAFLMGEAVRV</sequence>
<dbReference type="InterPro" id="IPR006073">
    <property type="entry name" value="GTP-bd"/>
</dbReference>
<dbReference type="InterPro" id="IPR027417">
    <property type="entry name" value="P-loop_NTPase"/>
</dbReference>
<dbReference type="CDD" id="cd01855">
    <property type="entry name" value="YqeH"/>
    <property type="match status" value="1"/>
</dbReference>
<proteinExistence type="predicted"/>
<comment type="caution">
    <text evidence="2">The sequence shown here is derived from an EMBL/GenBank/DDBJ whole genome shotgun (WGS) entry which is preliminary data.</text>
</comment>
<dbReference type="PANTHER" id="PTHR46406">
    <property type="entry name" value="NITRIC OXIDE-ASSOCIATED PROTEIN 1"/>
    <property type="match status" value="1"/>
</dbReference>
<dbReference type="Proteomes" id="UP001378592">
    <property type="component" value="Unassembled WGS sequence"/>
</dbReference>
<organism evidence="2 3">
    <name type="scientific">Gryllus longicercus</name>
    <dbReference type="NCBI Taxonomy" id="2509291"/>
    <lineage>
        <taxon>Eukaryota</taxon>
        <taxon>Metazoa</taxon>
        <taxon>Ecdysozoa</taxon>
        <taxon>Arthropoda</taxon>
        <taxon>Hexapoda</taxon>
        <taxon>Insecta</taxon>
        <taxon>Pterygota</taxon>
        <taxon>Neoptera</taxon>
        <taxon>Polyneoptera</taxon>
        <taxon>Orthoptera</taxon>
        <taxon>Ensifera</taxon>
        <taxon>Gryllidea</taxon>
        <taxon>Grylloidea</taxon>
        <taxon>Gryllidae</taxon>
        <taxon>Gryllinae</taxon>
        <taxon>Gryllus</taxon>
    </lineage>
</organism>
<reference evidence="2 3" key="1">
    <citation type="submission" date="2024-03" db="EMBL/GenBank/DDBJ databases">
        <title>The genome assembly and annotation of the cricket Gryllus longicercus Weissman &amp; Gray.</title>
        <authorList>
            <person name="Szrajer S."/>
            <person name="Gray D."/>
            <person name="Ylla G."/>
        </authorList>
    </citation>
    <scope>NUCLEOTIDE SEQUENCE [LARGE SCALE GENOMIC DNA]</scope>
    <source>
        <strain evidence="2">DAG 2021-001</strain>
        <tissue evidence="2">Whole body minus gut</tissue>
    </source>
</reference>
<accession>A0AAN9YYF4</accession>
<evidence type="ECO:0000313" key="2">
    <source>
        <dbReference type="EMBL" id="KAK7794302.1"/>
    </source>
</evidence>
<dbReference type="Pfam" id="PF01926">
    <property type="entry name" value="MMR_HSR1"/>
    <property type="match status" value="1"/>
</dbReference>
<dbReference type="Gene3D" id="3.40.50.300">
    <property type="entry name" value="P-loop containing nucleotide triphosphate hydrolases"/>
    <property type="match status" value="1"/>
</dbReference>